<dbReference type="SUPFAM" id="SSF53474">
    <property type="entry name" value="alpha/beta-Hydrolases"/>
    <property type="match status" value="1"/>
</dbReference>
<protein>
    <submittedName>
        <fullName evidence="4">Prolyl oligopeptidase family serine peptidase</fullName>
    </submittedName>
</protein>
<gene>
    <name evidence="4" type="ORF">PRZ03_09665</name>
</gene>
<evidence type="ECO:0000256" key="2">
    <source>
        <dbReference type="SAM" id="SignalP"/>
    </source>
</evidence>
<organism evidence="4 5">
    <name type="scientific">Roseateles albus</name>
    <dbReference type="NCBI Taxonomy" id="2987525"/>
    <lineage>
        <taxon>Bacteria</taxon>
        <taxon>Pseudomonadati</taxon>
        <taxon>Pseudomonadota</taxon>
        <taxon>Betaproteobacteria</taxon>
        <taxon>Burkholderiales</taxon>
        <taxon>Sphaerotilaceae</taxon>
        <taxon>Roseateles</taxon>
    </lineage>
</organism>
<reference evidence="4 5" key="1">
    <citation type="submission" date="2022-10" db="EMBL/GenBank/DDBJ databases">
        <title>Paucibacter sp. hw1 Genome sequencing.</title>
        <authorList>
            <person name="Park S."/>
        </authorList>
    </citation>
    <scope>NUCLEOTIDE SEQUENCE [LARGE SCALE GENOMIC DNA]</scope>
    <source>
        <strain evidence="5">hw1</strain>
    </source>
</reference>
<accession>A0ABT5KDF5</accession>
<feature type="domain" description="Peptidase S9 prolyl oligopeptidase catalytic" evidence="3">
    <location>
        <begin position="151"/>
        <end position="194"/>
    </location>
</feature>
<dbReference type="InterPro" id="IPR050261">
    <property type="entry name" value="FrsA_esterase"/>
</dbReference>
<proteinExistence type="predicted"/>
<dbReference type="PANTHER" id="PTHR22946:SF9">
    <property type="entry name" value="POLYKETIDE TRANSFERASE AF380"/>
    <property type="match status" value="1"/>
</dbReference>
<feature type="chain" id="PRO_5047452138" evidence="2">
    <location>
        <begin position="32"/>
        <end position="401"/>
    </location>
</feature>
<evidence type="ECO:0000313" key="5">
    <source>
        <dbReference type="Proteomes" id="UP001221189"/>
    </source>
</evidence>
<dbReference type="Proteomes" id="UP001221189">
    <property type="component" value="Unassembled WGS sequence"/>
</dbReference>
<evidence type="ECO:0000259" key="3">
    <source>
        <dbReference type="Pfam" id="PF00326"/>
    </source>
</evidence>
<evidence type="ECO:0000313" key="4">
    <source>
        <dbReference type="EMBL" id="MDC8771835.1"/>
    </source>
</evidence>
<name>A0ABT5KDF5_9BURK</name>
<keyword evidence="5" id="KW-1185">Reference proteome</keyword>
<keyword evidence="2" id="KW-0732">Signal</keyword>
<feature type="signal peptide" evidence="2">
    <location>
        <begin position="1"/>
        <end position="31"/>
    </location>
</feature>
<sequence length="401" mass="43349">MAAVRTTKVCIALLAGLLCGLFSGLPSGARAQALIDPATLNKDIREAVLRVPVSVQDAYGRDIAGDLLVTTFKPNGPGPFPLLIISHGRNSDKRSEYGRQRFESAARFFVRKGFAVASPLRLGYGELAQLGDPESSQSCSKPIYAPALNAAAQQIIAVARAMAAQADVDASRLVLVGQSVGGIATVAAAAERPPGLVAAINFAGGHGGSPTLRRGEPCQAEQLKRLFQRYGEFNARADLPTPTLWIYTENDMYFAPHHSRDWAEAYRHGGGLVDYRLLPAIGDDGHRLFAAANDVWQPLVDEFLARQGFTQTGLMKAPPDTDFAPLNDVEALPLRGWSAQEGYKKFLMAKKPRAFALNTEGEFGYASGEDVLSRALGFCQKRKGKPCSFYAVDDKVVWRPQ</sequence>
<evidence type="ECO:0000256" key="1">
    <source>
        <dbReference type="ARBA" id="ARBA00022801"/>
    </source>
</evidence>
<dbReference type="InterPro" id="IPR029058">
    <property type="entry name" value="AB_hydrolase_fold"/>
</dbReference>
<dbReference type="PANTHER" id="PTHR22946">
    <property type="entry name" value="DIENELACTONE HYDROLASE DOMAIN-CONTAINING PROTEIN-RELATED"/>
    <property type="match status" value="1"/>
</dbReference>
<keyword evidence="1" id="KW-0378">Hydrolase</keyword>
<dbReference type="Gene3D" id="3.40.50.1820">
    <property type="entry name" value="alpha/beta hydrolase"/>
    <property type="match status" value="1"/>
</dbReference>
<dbReference type="InterPro" id="IPR001375">
    <property type="entry name" value="Peptidase_S9_cat"/>
</dbReference>
<dbReference type="Pfam" id="PF00326">
    <property type="entry name" value="Peptidase_S9"/>
    <property type="match status" value="1"/>
</dbReference>
<dbReference type="EMBL" id="JAQQXT010000005">
    <property type="protein sequence ID" value="MDC8771835.1"/>
    <property type="molecule type" value="Genomic_DNA"/>
</dbReference>
<comment type="caution">
    <text evidence="4">The sequence shown here is derived from an EMBL/GenBank/DDBJ whole genome shotgun (WGS) entry which is preliminary data.</text>
</comment>